<feature type="domain" description="AB hydrolase-1" evidence="2">
    <location>
        <begin position="32"/>
        <end position="274"/>
    </location>
</feature>
<reference evidence="3 4" key="1">
    <citation type="submission" date="2018-12" db="EMBL/GenBank/DDBJ databases">
        <authorList>
            <person name="Grouzdev D.S."/>
            <person name="Krutkina M.S."/>
        </authorList>
    </citation>
    <scope>NUCLEOTIDE SEQUENCE [LARGE SCALE GENOMIC DNA]</scope>
    <source>
        <strain evidence="3 4">RmlP026</strain>
    </source>
</reference>
<gene>
    <name evidence="3" type="ORF">D3273_07495</name>
</gene>
<dbReference type="AlphaFoldDB" id="A0A4V1RUW5"/>
<reference evidence="3 4" key="2">
    <citation type="submission" date="2019-02" db="EMBL/GenBank/DDBJ databases">
        <title>'Lichenibacterium ramalinii' gen. nov. sp. nov., 'Lichenibacterium minor' gen. nov. sp. nov.</title>
        <authorList>
            <person name="Pankratov T."/>
        </authorList>
    </citation>
    <scope>NUCLEOTIDE SEQUENCE [LARGE SCALE GENOMIC DNA]</scope>
    <source>
        <strain evidence="3 4">RmlP026</strain>
    </source>
</reference>
<protein>
    <submittedName>
        <fullName evidence="3">Alpha/beta fold hydrolase</fullName>
    </submittedName>
</protein>
<dbReference type="EMBL" id="QYBB01000006">
    <property type="protein sequence ID" value="RYC32574.1"/>
    <property type="molecule type" value="Genomic_DNA"/>
</dbReference>
<dbReference type="PRINTS" id="PR00111">
    <property type="entry name" value="ABHYDROLASE"/>
</dbReference>
<dbReference type="Gene3D" id="3.40.50.1820">
    <property type="entry name" value="alpha/beta hydrolase"/>
    <property type="match status" value="1"/>
</dbReference>
<dbReference type="OrthoDB" id="9804723at2"/>
<name>A0A4V1RUW5_9HYPH</name>
<comment type="caution">
    <text evidence="3">The sequence shown here is derived from an EMBL/GenBank/DDBJ whole genome shotgun (WGS) entry which is preliminary data.</text>
</comment>
<dbReference type="PRINTS" id="PR00412">
    <property type="entry name" value="EPOXHYDRLASE"/>
</dbReference>
<evidence type="ECO:0000256" key="1">
    <source>
        <dbReference type="ARBA" id="ARBA00022801"/>
    </source>
</evidence>
<dbReference type="SUPFAM" id="SSF53474">
    <property type="entry name" value="alpha/beta-Hydrolases"/>
    <property type="match status" value="1"/>
</dbReference>
<sequence>MGQGNEAALRHGRHRVGGVVLHAVEAGPADGPAVILLHGFPEAWFGWRRQIGPLAAAGYRVVVPDGRGYGASDKPAGIDSYRMSRLADDVAGLADALGIGRFRLAGHDWGGVVAWAAAALHPARVERLAVLNAPHPDTWTRYALTHPTQALRSSYVGLFQLPKLPEALLSAGRHRALRRALLESSRPGTFTEADLDRYAAAWSEPGALTAMLNWYRALRHRSPGALPRIEAETLVLWGVEDRFLERALAAEGAARCRSARVRYLPATHWVQHEEAEAVVAELLGFFGAAS</sequence>
<dbReference type="PANTHER" id="PTHR43329">
    <property type="entry name" value="EPOXIDE HYDROLASE"/>
    <property type="match status" value="1"/>
</dbReference>
<evidence type="ECO:0000313" key="3">
    <source>
        <dbReference type="EMBL" id="RYC32574.1"/>
    </source>
</evidence>
<dbReference type="Pfam" id="PF00561">
    <property type="entry name" value="Abhydrolase_1"/>
    <property type="match status" value="1"/>
</dbReference>
<dbReference type="InterPro" id="IPR000639">
    <property type="entry name" value="Epox_hydrolase-like"/>
</dbReference>
<accession>A0A4V1RUW5</accession>
<evidence type="ECO:0000259" key="2">
    <source>
        <dbReference type="Pfam" id="PF00561"/>
    </source>
</evidence>
<dbReference type="InterPro" id="IPR029058">
    <property type="entry name" value="AB_hydrolase_fold"/>
</dbReference>
<keyword evidence="1 3" id="KW-0378">Hydrolase</keyword>
<evidence type="ECO:0000313" key="4">
    <source>
        <dbReference type="Proteomes" id="UP000290759"/>
    </source>
</evidence>
<keyword evidence="4" id="KW-1185">Reference proteome</keyword>
<dbReference type="InterPro" id="IPR000073">
    <property type="entry name" value="AB_hydrolase_1"/>
</dbReference>
<organism evidence="3 4">
    <name type="scientific">Lichenibacterium minor</name>
    <dbReference type="NCBI Taxonomy" id="2316528"/>
    <lineage>
        <taxon>Bacteria</taxon>
        <taxon>Pseudomonadati</taxon>
        <taxon>Pseudomonadota</taxon>
        <taxon>Alphaproteobacteria</taxon>
        <taxon>Hyphomicrobiales</taxon>
        <taxon>Lichenihabitantaceae</taxon>
        <taxon>Lichenibacterium</taxon>
    </lineage>
</organism>
<dbReference type="Proteomes" id="UP000290759">
    <property type="component" value="Unassembled WGS sequence"/>
</dbReference>
<dbReference type="GO" id="GO:0016787">
    <property type="term" value="F:hydrolase activity"/>
    <property type="evidence" value="ECO:0007669"/>
    <property type="project" value="UniProtKB-KW"/>
</dbReference>
<dbReference type="RefSeq" id="WP_129225078.1">
    <property type="nucleotide sequence ID" value="NZ_QYBB01000006.1"/>
</dbReference>
<proteinExistence type="predicted"/>